<evidence type="ECO:0000313" key="2">
    <source>
        <dbReference type="Proteomes" id="UP001595710"/>
    </source>
</evidence>
<accession>A0ABV7WXC1</accession>
<comment type="caution">
    <text evidence="1">The sequence shown here is derived from an EMBL/GenBank/DDBJ whole genome shotgun (WGS) entry which is preliminary data.</text>
</comment>
<dbReference type="Proteomes" id="UP001595710">
    <property type="component" value="Unassembled WGS sequence"/>
</dbReference>
<keyword evidence="2" id="KW-1185">Reference proteome</keyword>
<reference evidence="2" key="1">
    <citation type="journal article" date="2019" name="Int. J. Syst. Evol. Microbiol.">
        <title>The Global Catalogue of Microorganisms (GCM) 10K type strain sequencing project: providing services to taxonomists for standard genome sequencing and annotation.</title>
        <authorList>
            <consortium name="The Broad Institute Genomics Platform"/>
            <consortium name="The Broad Institute Genome Sequencing Center for Infectious Disease"/>
            <person name="Wu L."/>
            <person name="Ma J."/>
        </authorList>
    </citation>
    <scope>NUCLEOTIDE SEQUENCE [LARGE SCALE GENOMIC DNA]</scope>
    <source>
        <strain evidence="2">CECT 8288</strain>
    </source>
</reference>
<proteinExistence type="predicted"/>
<protein>
    <submittedName>
        <fullName evidence="1">Uncharacterized protein</fullName>
    </submittedName>
</protein>
<evidence type="ECO:0000313" key="1">
    <source>
        <dbReference type="EMBL" id="MFC3702520.1"/>
    </source>
</evidence>
<sequence length="145" mass="16480">MAVKKSKFKTIVIPIILALGFTFAMVLAVDEMVANQGEYRPSVWDVLNGRGELPQGRAEVSQQVAIQVCKQEAIDSYGRDLMQTNFDKRSSRYNSELKVHTVFVNLRVKDQEDLDLYIRCDVSAVNRQMLETRIKGGKGFGFFKK</sequence>
<dbReference type="EMBL" id="JBHRYN010000013">
    <property type="protein sequence ID" value="MFC3702520.1"/>
    <property type="molecule type" value="Genomic_DNA"/>
</dbReference>
<dbReference type="RefSeq" id="WP_216001592.1">
    <property type="nucleotide sequence ID" value="NZ_JAUFQI010000001.1"/>
</dbReference>
<organism evidence="1 2">
    <name type="scientific">Reinekea marina</name>
    <dbReference type="NCBI Taxonomy" id="1310421"/>
    <lineage>
        <taxon>Bacteria</taxon>
        <taxon>Pseudomonadati</taxon>
        <taxon>Pseudomonadota</taxon>
        <taxon>Gammaproteobacteria</taxon>
        <taxon>Oceanospirillales</taxon>
        <taxon>Saccharospirillaceae</taxon>
        <taxon>Reinekea</taxon>
    </lineage>
</organism>
<name>A0ABV7WXC1_9GAMM</name>
<gene>
    <name evidence="1" type="ORF">ACFOND_12795</name>
</gene>